<proteinExistence type="predicted"/>
<protein>
    <recommendedName>
        <fullName evidence="3">UvrD-like helicase C-terminal domain-containing protein</fullName>
    </recommendedName>
</protein>
<evidence type="ECO:0008006" key="3">
    <source>
        <dbReference type="Google" id="ProtNLM"/>
    </source>
</evidence>
<evidence type="ECO:0000313" key="1">
    <source>
        <dbReference type="EMBL" id="KZM71752.1"/>
    </source>
</evidence>
<comment type="caution">
    <text evidence="1">The sequence shown here is derived from an EMBL/GenBank/DDBJ whole genome shotgun (WGS) entry which is preliminary data.</text>
</comment>
<keyword evidence="2" id="KW-1185">Reference proteome</keyword>
<evidence type="ECO:0000313" key="2">
    <source>
        <dbReference type="Proteomes" id="UP000076512"/>
    </source>
</evidence>
<name>A0A164KVG8_9NOCA</name>
<dbReference type="EMBL" id="LWGR01000012">
    <property type="protein sequence ID" value="KZM71752.1"/>
    <property type="molecule type" value="Genomic_DNA"/>
</dbReference>
<dbReference type="AlphaFoldDB" id="A0A164KVG8"/>
<gene>
    <name evidence="1" type="ORF">AWN90_03360</name>
</gene>
<organism evidence="1 2">
    <name type="scientific">Nocardia terpenica</name>
    <dbReference type="NCBI Taxonomy" id="455432"/>
    <lineage>
        <taxon>Bacteria</taxon>
        <taxon>Bacillati</taxon>
        <taxon>Actinomycetota</taxon>
        <taxon>Actinomycetes</taxon>
        <taxon>Mycobacteriales</taxon>
        <taxon>Nocardiaceae</taxon>
        <taxon>Nocardia</taxon>
    </lineage>
</organism>
<reference evidence="1 2" key="1">
    <citation type="submission" date="2016-04" db="EMBL/GenBank/DDBJ databases">
        <authorList>
            <person name="Evans L.H."/>
            <person name="Alamgir A."/>
            <person name="Owens N."/>
            <person name="Weber N.D."/>
            <person name="Virtaneva K."/>
            <person name="Barbian K."/>
            <person name="Babar A."/>
            <person name="Rosenke K."/>
        </authorList>
    </citation>
    <scope>NUCLEOTIDE SEQUENCE [LARGE SCALE GENOMIC DNA]</scope>
    <source>
        <strain evidence="1 2">IFM 0406</strain>
    </source>
</reference>
<dbReference type="InterPro" id="IPR027417">
    <property type="entry name" value="P-loop_NTPase"/>
</dbReference>
<accession>A0A164KVG8</accession>
<dbReference type="SUPFAM" id="SSF52540">
    <property type="entry name" value="P-loop containing nucleoside triphosphate hydrolases"/>
    <property type="match status" value="1"/>
</dbReference>
<dbReference type="Proteomes" id="UP000076512">
    <property type="component" value="Unassembled WGS sequence"/>
</dbReference>
<sequence>MKGGEYDAVLLEIEDSPKGNREHILDLWRSPDTSEAKRVLYVGASRARRLLVLATPLRHLETLRAILEGAQLPVEYIEVDTYALIN</sequence>